<organism evidence="1 2">
    <name type="scientific">Pristionchus pacificus</name>
    <name type="common">Parasitic nematode worm</name>
    <dbReference type="NCBI Taxonomy" id="54126"/>
    <lineage>
        <taxon>Eukaryota</taxon>
        <taxon>Metazoa</taxon>
        <taxon>Ecdysozoa</taxon>
        <taxon>Nematoda</taxon>
        <taxon>Chromadorea</taxon>
        <taxon>Rhabditida</taxon>
        <taxon>Rhabditina</taxon>
        <taxon>Diplogasteromorpha</taxon>
        <taxon>Diplogasteroidea</taxon>
        <taxon>Neodiplogasteridae</taxon>
        <taxon>Pristionchus</taxon>
    </lineage>
</organism>
<protein>
    <submittedName>
        <fullName evidence="1">Uncharacterized protein</fullName>
    </submittedName>
</protein>
<name>A0A2A6C1P5_PRIPA</name>
<proteinExistence type="predicted"/>
<accession>A0A2A6C1P5</accession>
<reference evidence="1" key="2">
    <citation type="submission" date="2022-06" db="UniProtKB">
        <authorList>
            <consortium name="EnsemblMetazoa"/>
        </authorList>
    </citation>
    <scope>IDENTIFICATION</scope>
    <source>
        <strain evidence="1">PS312</strain>
    </source>
</reference>
<evidence type="ECO:0000313" key="2">
    <source>
        <dbReference type="Proteomes" id="UP000005239"/>
    </source>
</evidence>
<dbReference type="AlphaFoldDB" id="A0A2A6C1P5"/>
<evidence type="ECO:0000313" key="1">
    <source>
        <dbReference type="EnsemblMetazoa" id="PPA45864.1"/>
    </source>
</evidence>
<reference evidence="2" key="1">
    <citation type="journal article" date="2008" name="Nat. Genet.">
        <title>The Pristionchus pacificus genome provides a unique perspective on nematode lifestyle and parasitism.</title>
        <authorList>
            <person name="Dieterich C."/>
            <person name="Clifton S.W."/>
            <person name="Schuster L.N."/>
            <person name="Chinwalla A."/>
            <person name="Delehaunty K."/>
            <person name="Dinkelacker I."/>
            <person name="Fulton L."/>
            <person name="Fulton R."/>
            <person name="Godfrey J."/>
            <person name="Minx P."/>
            <person name="Mitreva M."/>
            <person name="Roeseler W."/>
            <person name="Tian H."/>
            <person name="Witte H."/>
            <person name="Yang S.P."/>
            <person name="Wilson R.K."/>
            <person name="Sommer R.J."/>
        </authorList>
    </citation>
    <scope>NUCLEOTIDE SEQUENCE [LARGE SCALE GENOMIC DNA]</scope>
    <source>
        <strain evidence="2">PS312</strain>
    </source>
</reference>
<keyword evidence="2" id="KW-1185">Reference proteome</keyword>
<dbReference type="EnsemblMetazoa" id="PPA45864.1">
    <property type="protein sequence ID" value="PPA45864.1"/>
    <property type="gene ID" value="WBGene00284233"/>
</dbReference>
<accession>A0A8R1Z8S5</accession>
<gene>
    <name evidence="1" type="primary">WBGene00284233</name>
</gene>
<dbReference type="Proteomes" id="UP000005239">
    <property type="component" value="Unassembled WGS sequence"/>
</dbReference>
<sequence>MRRERCISVWFQEGKELYRNESNLKPVERKKERREHRVINQFTIKLWGLWWGLTLSGPYYSYRNPYLHFPLHQRVRRRVSVHAQQQISLALLVIARVRVKDLPDLPANLAISFAIRFKTTIAFMVETVDNKQGTLYRNLPYLIISSGARLLVVFMLHVNRSDRGLTSSAPPPARVKHRYIKAKISHNWNKICGCCTAAAPDVGPIVPDRPPVCGVPPPPPPVAMPSGSGVKDQRSKIRINNLSPAHYLLAFEGDGRAIPPPPPPPPADDEASGLAQWPSFSPTRFSAVSLTLLCSVLPWKVCRLRVFLGKAPPELFDVADEPPPDAFCTRSPGVTVDEGGYA</sequence>